<keyword evidence="7" id="KW-1185">Reference proteome</keyword>
<dbReference type="InterPro" id="IPR032519">
    <property type="entry name" value="YbgF_tri"/>
</dbReference>
<dbReference type="STRING" id="1116472.MGMO_52c00270"/>
<reference evidence="6 7" key="1">
    <citation type="journal article" date="2013" name="Genome Announc.">
        <title>Draft Genome Sequence of the Methanotrophic Gammaproteobacterium Methyloglobulus morosus DSM 22980 Strain KoM1.</title>
        <authorList>
            <person name="Poehlein A."/>
            <person name="Deutzmann J.S."/>
            <person name="Daniel R."/>
            <person name="Simeonova D.D."/>
        </authorList>
    </citation>
    <scope>NUCLEOTIDE SEQUENCE [LARGE SCALE GENOMIC DNA]</scope>
    <source>
        <strain evidence="6 7">KoM1</strain>
    </source>
</reference>
<dbReference type="Gene3D" id="1.20.5.110">
    <property type="match status" value="1"/>
</dbReference>
<dbReference type="InterPro" id="IPR019734">
    <property type="entry name" value="TPR_rpt"/>
</dbReference>
<dbReference type="Pfam" id="PF13174">
    <property type="entry name" value="TPR_6"/>
    <property type="match status" value="1"/>
</dbReference>
<dbReference type="SUPFAM" id="SSF48452">
    <property type="entry name" value="TPR-like"/>
    <property type="match status" value="1"/>
</dbReference>
<dbReference type="RefSeq" id="WP_023494328.1">
    <property type="nucleotide sequence ID" value="NZ_AYLO01000050.1"/>
</dbReference>
<dbReference type="NCBIfam" id="TIGR02795">
    <property type="entry name" value="tol_pal_ybgF"/>
    <property type="match status" value="1"/>
</dbReference>
<dbReference type="InterPro" id="IPR034706">
    <property type="entry name" value="CpoB"/>
</dbReference>
<comment type="similarity">
    <text evidence="2">Belongs to the CpoB family.</text>
</comment>
<evidence type="ECO:0000313" key="6">
    <source>
        <dbReference type="EMBL" id="ESS72672.1"/>
    </source>
</evidence>
<dbReference type="PATRIC" id="fig|1116472.3.peg.1528"/>
<dbReference type="GO" id="GO:0070206">
    <property type="term" value="P:protein trimerization"/>
    <property type="evidence" value="ECO:0007669"/>
    <property type="project" value="InterPro"/>
</dbReference>
<dbReference type="InterPro" id="IPR039565">
    <property type="entry name" value="BamD-like"/>
</dbReference>
<sequence length="302" mass="32347" precursor="true">MRTRIVLFLLCACSAACAELPPVVDESAGVAANPVANVPNPAASLTTTYDMMKRIDQMQAEVQQLTGKVEEQTFLIEELKKQQKTMYKDFDDRIQTIENKSDTSQPLSEKPVDSATSADSGAVVPPAPAATDQPTHSSQAQDTPPGSTGKSVSATSAQAASPATSADAGSAQVPEAEKMEYQQAYDDLRNGHTDQAITGFNAYITNHPGSAYASNAEYWLGEAYRVNLDNSAARKAFNAVIENHPNSAKVPDALLKLGYIEMEEKNPTKAREILTRVSTEFPTSKAAALAQKKLLVLEKAAP</sequence>
<dbReference type="Pfam" id="PF16331">
    <property type="entry name" value="TolA_bind_tri"/>
    <property type="match status" value="1"/>
</dbReference>
<dbReference type="GO" id="GO:0030288">
    <property type="term" value="C:outer membrane-bounded periplasmic space"/>
    <property type="evidence" value="ECO:0007669"/>
    <property type="project" value="UniProtKB-UniRule"/>
</dbReference>
<dbReference type="EMBL" id="AYLO01000050">
    <property type="protein sequence ID" value="ESS72672.1"/>
    <property type="molecule type" value="Genomic_DNA"/>
</dbReference>
<gene>
    <name evidence="6" type="primary">ybgF</name>
    <name evidence="2" type="synonym">cpoB</name>
    <name evidence="6" type="ORF">MGMO_52c00270</name>
</gene>
<comment type="caution">
    <text evidence="6">The sequence shown here is derived from an EMBL/GenBank/DDBJ whole genome shotgun (WGS) entry which is preliminary data.</text>
</comment>
<feature type="signal peptide" evidence="2">
    <location>
        <begin position="1"/>
        <end position="18"/>
    </location>
</feature>
<evidence type="ECO:0000259" key="4">
    <source>
        <dbReference type="Pfam" id="PF13525"/>
    </source>
</evidence>
<dbReference type="Pfam" id="PF13525">
    <property type="entry name" value="YfiO"/>
    <property type="match status" value="1"/>
</dbReference>
<organism evidence="6 7">
    <name type="scientific">Methyloglobulus morosus KoM1</name>
    <dbReference type="NCBI Taxonomy" id="1116472"/>
    <lineage>
        <taxon>Bacteria</taxon>
        <taxon>Pseudomonadati</taxon>
        <taxon>Pseudomonadota</taxon>
        <taxon>Gammaproteobacteria</taxon>
        <taxon>Methylococcales</taxon>
        <taxon>Methylococcaceae</taxon>
        <taxon>Methyloglobulus</taxon>
    </lineage>
</organism>
<feature type="domain" description="YbgF trimerisation" evidence="5">
    <location>
        <begin position="48"/>
        <end position="102"/>
    </location>
</feature>
<dbReference type="InterPro" id="IPR014162">
    <property type="entry name" value="CpoB_C"/>
</dbReference>
<dbReference type="HAMAP" id="MF_02066">
    <property type="entry name" value="CpoB"/>
    <property type="match status" value="1"/>
</dbReference>
<evidence type="ECO:0000256" key="3">
    <source>
        <dbReference type="SAM" id="MobiDB-lite"/>
    </source>
</evidence>
<keyword evidence="1 2" id="KW-0732">Signal</keyword>
<keyword evidence="2" id="KW-0131">Cell cycle</keyword>
<dbReference type="eggNOG" id="COG1729">
    <property type="taxonomic scope" value="Bacteria"/>
</dbReference>
<accession>V5C2J3</accession>
<feature type="domain" description="Outer membrane lipoprotein BamD-like" evidence="4">
    <location>
        <begin position="178"/>
        <end position="250"/>
    </location>
</feature>
<dbReference type="GO" id="GO:0043093">
    <property type="term" value="P:FtsZ-dependent cytokinesis"/>
    <property type="evidence" value="ECO:0007669"/>
    <property type="project" value="UniProtKB-UniRule"/>
</dbReference>
<dbReference type="AlphaFoldDB" id="V5C2J3"/>
<feature type="compositionally biased region" description="Low complexity" evidence="3">
    <location>
        <begin position="151"/>
        <end position="171"/>
    </location>
</feature>
<comment type="function">
    <text evidence="2">Mediates coordination of peptidoglycan synthesis and outer membrane constriction during cell division.</text>
</comment>
<dbReference type="InterPro" id="IPR011990">
    <property type="entry name" value="TPR-like_helical_dom_sf"/>
</dbReference>
<dbReference type="OrthoDB" id="9768142at2"/>
<name>V5C2J3_9GAMM</name>
<dbReference type="Gene3D" id="1.25.40.10">
    <property type="entry name" value="Tetratricopeptide repeat domain"/>
    <property type="match status" value="1"/>
</dbReference>
<keyword evidence="2" id="KW-0574">Periplasm</keyword>
<protein>
    <recommendedName>
        <fullName evidence="2">Cell division coordinator CpoB</fullName>
    </recommendedName>
</protein>
<keyword evidence="2" id="KW-0132">Cell division</keyword>
<evidence type="ECO:0000259" key="5">
    <source>
        <dbReference type="Pfam" id="PF16331"/>
    </source>
</evidence>
<comment type="subcellular location">
    <subcellularLocation>
        <location evidence="2">Periplasm</location>
    </subcellularLocation>
</comment>
<evidence type="ECO:0000256" key="2">
    <source>
        <dbReference type="HAMAP-Rule" id="MF_02066"/>
    </source>
</evidence>
<evidence type="ECO:0000256" key="1">
    <source>
        <dbReference type="ARBA" id="ARBA00022729"/>
    </source>
</evidence>
<feature type="compositionally biased region" description="Polar residues" evidence="3">
    <location>
        <begin position="132"/>
        <end position="150"/>
    </location>
</feature>
<evidence type="ECO:0000313" key="7">
    <source>
        <dbReference type="Proteomes" id="UP000017842"/>
    </source>
</evidence>
<proteinExistence type="inferred from homology"/>
<dbReference type="Proteomes" id="UP000017842">
    <property type="component" value="Unassembled WGS sequence"/>
</dbReference>
<feature type="chain" id="PRO_5009993058" description="Cell division coordinator CpoB" evidence="2">
    <location>
        <begin position="19"/>
        <end position="302"/>
    </location>
</feature>
<feature type="region of interest" description="Disordered" evidence="3">
    <location>
        <begin position="98"/>
        <end position="174"/>
    </location>
</feature>